<proteinExistence type="predicted"/>
<comment type="caution">
    <text evidence="1">The sequence shown here is derived from an EMBL/GenBank/DDBJ whole genome shotgun (WGS) entry which is preliminary data.</text>
</comment>
<accession>A0ABD3FBG8</accession>
<dbReference type="AlphaFoldDB" id="A0ABD3FBG8"/>
<name>A0ABD3FBG8_9STRA</name>
<dbReference type="Proteomes" id="UP001632037">
    <property type="component" value="Unassembled WGS sequence"/>
</dbReference>
<sequence>MPKNLLAALRVYKELEGGAPSTKFVVSSGDNRWPQELWGYLLGKQVNRLRFNLRHKGYKLSPETEDMLSELGFDKRSVSQIS</sequence>
<evidence type="ECO:0000313" key="1">
    <source>
        <dbReference type="EMBL" id="KAL3664078.1"/>
    </source>
</evidence>
<keyword evidence="2" id="KW-1185">Reference proteome</keyword>
<dbReference type="PANTHER" id="PTHR37066:SF1">
    <property type="entry name" value="LNS2_PITP DOMAIN-CONTAINING PROTEIN"/>
    <property type="match status" value="1"/>
</dbReference>
<reference evidence="1 2" key="1">
    <citation type="submission" date="2024-09" db="EMBL/GenBank/DDBJ databases">
        <title>Genome sequencing and assembly of Phytophthora oleae, isolate VK10A, causative agent of rot of olive drupes.</title>
        <authorList>
            <person name="Conti Taguali S."/>
            <person name="Riolo M."/>
            <person name="La Spada F."/>
            <person name="Cacciola S.O."/>
            <person name="Dionisio G."/>
        </authorList>
    </citation>
    <scope>NUCLEOTIDE SEQUENCE [LARGE SCALE GENOMIC DNA]</scope>
    <source>
        <strain evidence="1 2">VK10A</strain>
    </source>
</reference>
<evidence type="ECO:0008006" key="3">
    <source>
        <dbReference type="Google" id="ProtNLM"/>
    </source>
</evidence>
<protein>
    <recommendedName>
        <fullName evidence="3">Helicase-associated domain-containing protein</fullName>
    </recommendedName>
</protein>
<dbReference type="EMBL" id="JBIMZQ010000025">
    <property type="protein sequence ID" value="KAL3664078.1"/>
    <property type="molecule type" value="Genomic_DNA"/>
</dbReference>
<evidence type="ECO:0000313" key="2">
    <source>
        <dbReference type="Proteomes" id="UP001632037"/>
    </source>
</evidence>
<organism evidence="1 2">
    <name type="scientific">Phytophthora oleae</name>
    <dbReference type="NCBI Taxonomy" id="2107226"/>
    <lineage>
        <taxon>Eukaryota</taxon>
        <taxon>Sar</taxon>
        <taxon>Stramenopiles</taxon>
        <taxon>Oomycota</taxon>
        <taxon>Peronosporomycetes</taxon>
        <taxon>Peronosporales</taxon>
        <taxon>Peronosporaceae</taxon>
        <taxon>Phytophthora</taxon>
    </lineage>
</organism>
<gene>
    <name evidence="1" type="ORF">V7S43_010963</name>
</gene>
<dbReference type="PANTHER" id="PTHR37066">
    <property type="entry name" value="HELICASE-ASSOCIATED"/>
    <property type="match status" value="1"/>
</dbReference>